<feature type="compositionally biased region" description="Polar residues" evidence="1">
    <location>
        <begin position="88"/>
        <end position="108"/>
    </location>
</feature>
<protein>
    <submittedName>
        <fullName evidence="2">Uncharacterized protein</fullName>
    </submittedName>
</protein>
<sequence>MTSTLRDPLSDPPLQKPAASGEDPGIPKRRPSCTACFTHPARYPARSQQASPAASRRNSQQRINNNNNQNAIVPSTGTSNPHRGLALTPSSRSSSQDSLTNPNPNPSAHTFIDLASPSSSFQGPGFTLNFNTHHSHPKIKCHIDHLHQDLDLDVKLNDTNNRHHHHNNNNNNNDDDDDDKALGDHASGTTKLTLDCYNCSHPNKNIKLRVELVKTSPKGFGLRVMQYMPKESISDAPTETKKENSRKEKIDSDSRRSSIRSESSKNVPKIHDISDLDEVRISGGSKGARDDSEDTCKCTTPCGVPGCKAEEGYKHTEGTL</sequence>
<organism evidence="2 3">
    <name type="scientific">Adiantum capillus-veneris</name>
    <name type="common">Maidenhair fern</name>
    <dbReference type="NCBI Taxonomy" id="13818"/>
    <lineage>
        <taxon>Eukaryota</taxon>
        <taxon>Viridiplantae</taxon>
        <taxon>Streptophyta</taxon>
        <taxon>Embryophyta</taxon>
        <taxon>Tracheophyta</taxon>
        <taxon>Polypodiopsida</taxon>
        <taxon>Polypodiidae</taxon>
        <taxon>Polypodiales</taxon>
        <taxon>Pteridineae</taxon>
        <taxon>Pteridaceae</taxon>
        <taxon>Vittarioideae</taxon>
        <taxon>Adiantum</taxon>
    </lineage>
</organism>
<dbReference type="AlphaFoldDB" id="A0A9D4ZC86"/>
<evidence type="ECO:0000313" key="2">
    <source>
        <dbReference type="EMBL" id="KAI5069834.1"/>
    </source>
</evidence>
<feature type="compositionally biased region" description="Low complexity" evidence="1">
    <location>
        <begin position="44"/>
        <end position="72"/>
    </location>
</feature>
<evidence type="ECO:0000256" key="1">
    <source>
        <dbReference type="SAM" id="MobiDB-lite"/>
    </source>
</evidence>
<name>A0A9D4ZC86_ADICA</name>
<evidence type="ECO:0000313" key="3">
    <source>
        <dbReference type="Proteomes" id="UP000886520"/>
    </source>
</evidence>
<reference evidence="2" key="1">
    <citation type="submission" date="2021-01" db="EMBL/GenBank/DDBJ databases">
        <title>Adiantum capillus-veneris genome.</title>
        <authorList>
            <person name="Fang Y."/>
            <person name="Liao Q."/>
        </authorList>
    </citation>
    <scope>NUCLEOTIDE SEQUENCE</scope>
    <source>
        <strain evidence="2">H3</strain>
        <tissue evidence="2">Leaf</tissue>
    </source>
</reference>
<feature type="region of interest" description="Disordered" evidence="1">
    <location>
        <begin position="231"/>
        <end position="297"/>
    </location>
</feature>
<gene>
    <name evidence="2" type="ORF">GOP47_0016135</name>
</gene>
<feature type="compositionally biased region" description="Basic and acidic residues" evidence="1">
    <location>
        <begin position="269"/>
        <end position="280"/>
    </location>
</feature>
<dbReference type="Proteomes" id="UP000886520">
    <property type="component" value="Chromosome 15"/>
</dbReference>
<feature type="compositionally biased region" description="Basic and acidic residues" evidence="1">
    <location>
        <begin position="238"/>
        <end position="256"/>
    </location>
</feature>
<keyword evidence="3" id="KW-1185">Reference proteome</keyword>
<accession>A0A9D4ZC86</accession>
<comment type="caution">
    <text evidence="2">The sequence shown here is derived from an EMBL/GenBank/DDBJ whole genome shotgun (WGS) entry which is preliminary data.</text>
</comment>
<feature type="compositionally biased region" description="Basic and acidic residues" evidence="1">
    <location>
        <begin position="287"/>
        <end position="296"/>
    </location>
</feature>
<proteinExistence type="predicted"/>
<dbReference type="OrthoDB" id="10652265at2759"/>
<dbReference type="EMBL" id="JABFUD020000015">
    <property type="protein sequence ID" value="KAI5069834.1"/>
    <property type="molecule type" value="Genomic_DNA"/>
</dbReference>
<feature type="region of interest" description="Disordered" evidence="1">
    <location>
        <begin position="1"/>
        <end position="116"/>
    </location>
</feature>
<feature type="region of interest" description="Disordered" evidence="1">
    <location>
        <begin position="158"/>
        <end position="183"/>
    </location>
</feature>